<dbReference type="Proteomes" id="UP001057375">
    <property type="component" value="Unassembled WGS sequence"/>
</dbReference>
<name>A0ABQ5K3F5_9EUKA</name>
<proteinExistence type="predicted"/>
<feature type="non-terminal residue" evidence="2">
    <location>
        <position position="1"/>
    </location>
</feature>
<evidence type="ECO:0000256" key="1">
    <source>
        <dbReference type="SAM" id="MobiDB-lite"/>
    </source>
</evidence>
<feature type="compositionally biased region" description="Basic residues" evidence="1">
    <location>
        <begin position="339"/>
        <end position="355"/>
    </location>
</feature>
<protein>
    <submittedName>
        <fullName evidence="2">Small heat shock protein RTM2-like protein</fullName>
    </submittedName>
</protein>
<dbReference type="EMBL" id="BQXS01012509">
    <property type="protein sequence ID" value="GKT24180.1"/>
    <property type="molecule type" value="Genomic_DNA"/>
</dbReference>
<accession>A0ABQ5K3F5</accession>
<feature type="region of interest" description="Disordered" evidence="1">
    <location>
        <begin position="276"/>
        <end position="295"/>
    </location>
</feature>
<reference evidence="2" key="1">
    <citation type="submission" date="2022-03" db="EMBL/GenBank/DDBJ databases">
        <title>Draft genome sequence of Aduncisulcus paluster, a free-living microaerophilic Fornicata.</title>
        <authorList>
            <person name="Yuyama I."/>
            <person name="Kume K."/>
            <person name="Tamura T."/>
            <person name="Inagaki Y."/>
            <person name="Hashimoto T."/>
        </authorList>
    </citation>
    <scope>NUCLEOTIDE SEQUENCE</scope>
    <source>
        <strain evidence="2">NY0171</strain>
    </source>
</reference>
<organism evidence="2 3">
    <name type="scientific">Aduncisulcus paluster</name>
    <dbReference type="NCBI Taxonomy" id="2918883"/>
    <lineage>
        <taxon>Eukaryota</taxon>
        <taxon>Metamonada</taxon>
        <taxon>Carpediemonas-like organisms</taxon>
        <taxon>Aduncisulcus</taxon>
    </lineage>
</organism>
<gene>
    <name evidence="2" type="ORF">ADUPG1_012655</name>
</gene>
<sequence>TQLLAELRGCVYNELYSAFFPYLKEFVAFENADTLGSLRLKRSDSSSSSSSMDIQSTQEIVPSPSSLCLFKDLFPSASIYGFSLLASLLDCVEDVVEASHGNPRYEREKIVEKVLSILSQCPTLPSMTPMPQPRTKTHTPIHSVWCCGLDLCLCEGVCIHGMSMEAIFCDPFLPFLSLCSLAVCIRMYECMCEFSKLSVDLKRAKESKAKNAPSRVKNTREHIKTVMSELELLQSALLAGKISCVNVCLCRGWLCNRVKEIVELRNKANHAILSEEKEEELESGKESASPFKFIDNDELQRRKKKMEEEKLKEQKKKEYEKRAREKKSTEAKKIDTGKRRVSSQKKRAPIKKTKSGFKQSMW</sequence>
<feature type="region of interest" description="Disordered" evidence="1">
    <location>
        <begin position="303"/>
        <end position="362"/>
    </location>
</feature>
<comment type="caution">
    <text evidence="2">The sequence shown here is derived from an EMBL/GenBank/DDBJ whole genome shotgun (WGS) entry which is preliminary data.</text>
</comment>
<keyword evidence="3" id="KW-1185">Reference proteome</keyword>
<evidence type="ECO:0000313" key="3">
    <source>
        <dbReference type="Proteomes" id="UP001057375"/>
    </source>
</evidence>
<feature type="compositionally biased region" description="Basic and acidic residues" evidence="1">
    <location>
        <begin position="303"/>
        <end position="338"/>
    </location>
</feature>
<evidence type="ECO:0000313" key="2">
    <source>
        <dbReference type="EMBL" id="GKT24180.1"/>
    </source>
</evidence>